<accession>A0A4R4D617</accession>
<dbReference type="EMBL" id="SKBM01000025">
    <property type="protein sequence ID" value="TCZ55795.1"/>
    <property type="molecule type" value="Genomic_DNA"/>
</dbReference>
<dbReference type="Proteomes" id="UP000295023">
    <property type="component" value="Unassembled WGS sequence"/>
</dbReference>
<keyword evidence="3" id="KW-1185">Reference proteome</keyword>
<dbReference type="AlphaFoldDB" id="A0A4R4D617"/>
<feature type="transmembrane region" description="Helical" evidence="1">
    <location>
        <begin position="28"/>
        <end position="54"/>
    </location>
</feature>
<keyword evidence="1" id="KW-0812">Transmembrane</keyword>
<reference evidence="2 3" key="1">
    <citation type="submission" date="2019-03" db="EMBL/GenBank/DDBJ databases">
        <title>Paracraurococcus aquatilis NE82 genome sequence.</title>
        <authorList>
            <person name="Zhao Y."/>
            <person name="Du Z."/>
        </authorList>
    </citation>
    <scope>NUCLEOTIDE SEQUENCE [LARGE SCALE GENOMIC DNA]</scope>
    <source>
        <strain evidence="2 3">NE82</strain>
    </source>
</reference>
<sequence>MALVAAALLLPDIALAQAGGGGDPFSQAVTWFVSGPARGVAMLAVACVAVLAWVFTASLRVVGFVLGGGLVLANVNTIVGWMGF</sequence>
<evidence type="ECO:0000313" key="3">
    <source>
        <dbReference type="Proteomes" id="UP000295023"/>
    </source>
</evidence>
<keyword evidence="1" id="KW-1133">Transmembrane helix</keyword>
<keyword evidence="1" id="KW-0472">Membrane</keyword>
<evidence type="ECO:0000313" key="2">
    <source>
        <dbReference type="EMBL" id="TCZ55795.1"/>
    </source>
</evidence>
<name>A0A4R4D617_9PROT</name>
<comment type="caution">
    <text evidence="2">The sequence shown here is derived from an EMBL/GenBank/DDBJ whole genome shotgun (WGS) entry which is preliminary data.</text>
</comment>
<protein>
    <submittedName>
        <fullName evidence="2">Uncharacterized protein</fullName>
    </submittedName>
</protein>
<feature type="transmembrane region" description="Helical" evidence="1">
    <location>
        <begin position="61"/>
        <end position="82"/>
    </location>
</feature>
<organism evidence="2 3">
    <name type="scientific">Roseicella aquatilis</name>
    <dbReference type="NCBI Taxonomy" id="2527868"/>
    <lineage>
        <taxon>Bacteria</taxon>
        <taxon>Pseudomonadati</taxon>
        <taxon>Pseudomonadota</taxon>
        <taxon>Alphaproteobacteria</taxon>
        <taxon>Acetobacterales</taxon>
        <taxon>Roseomonadaceae</taxon>
        <taxon>Roseicella</taxon>
    </lineage>
</organism>
<gene>
    <name evidence="2" type="ORF">EXY23_20925</name>
</gene>
<evidence type="ECO:0000256" key="1">
    <source>
        <dbReference type="SAM" id="Phobius"/>
    </source>
</evidence>
<proteinExistence type="predicted"/>